<accession>A0A835SR06</accession>
<evidence type="ECO:0000313" key="3">
    <source>
        <dbReference type="Proteomes" id="UP000613740"/>
    </source>
</evidence>
<dbReference type="PANTHER" id="PTHR43081">
    <property type="entry name" value="ADENYLATE CYCLASE, TERMINAL-DIFFERENTIATION SPECIFIC-RELATED"/>
    <property type="match status" value="1"/>
</dbReference>
<keyword evidence="1" id="KW-0472">Membrane</keyword>
<dbReference type="PANTHER" id="PTHR43081:SF1">
    <property type="entry name" value="ADENYLATE CYCLASE, TERMINAL-DIFFERENTIATION SPECIFIC"/>
    <property type="match status" value="1"/>
</dbReference>
<sequence>MIAYSPTALFIVRDSVVMFPLCLAAAVLIAGTRTIPRSPFTPPAFGPNVNASAGVFQDIGKWPGGLYSYVTPGNASGVWAPEGVHYVDVCVDVPVQSDFNGAGGYAGCFQNVTRDCSSMATPECVQTLGAAGCFNRAVDLYRNPPPPPADPGKASVPLAAIVVPTVVVGSLLLLGLSGLTWWVLKSAGASPLRARLRCLRPPRAGAETTLVVTDIEGSTGAWEVLPSEVMNEALVMHHAAVRKLARKFYGYEFATPWPERLLQLVAQKPVWVRRQGIARADTALSKHASMKDAASFLVPMSASEVLLSGDSITYGGGFAGASPKSAGHGGSGAGSGVGGLVQAVRARLSLASASGMDDGLRQMHLRRRRASLLMVEAPNTDSIREHGGRAYAEQLRDLWHVAEDPTTGPTGAGTPIPGTPPPCTPAGGATPATTFSQFSHGGMDGSWGNNGGGNLPSGPGPGVFNTRSSPACALFNALPTVPITALLPPAALPTSSAPVFAASLLPSPTPLGPAAAPLAPSCLGSITPPPPPLPAVPERASSVKHLSITERGPSALLMAARRGAMAAENVSTRKALFLPAGAAEAAVCVFRGLRVRVGIAAGVAAEDVKANATSRKLEYGGKSLKAAKAVCDAAQGGMVLLTGETFRQMTAAEDDEPASTVVVLHMGDFWPGPQDESAWPAEALPLPLYSALLPPLAGRLPLLGPAAAGTLEAPVVGRVAVVFMHAVGHSVLKAWNAAVAGQALAIYGGLAKRLLRELGGYTVELSDGLCLATFSDCYSAAAFALRAKDGLLDADWPLELLEHELGEVVAVESNPATAAVARLVASRATLKEAAAIATTATGPGGSSNEPPGTTTTLLFRGLRMRAGIDVTSDVHIEISPVTGRMTYRGRVMNRAARISAKATSGAVMVSEEVWDEACRALEAPHGQIAARPAGSHELKGVGVMSLFSCHWNNWSITAINVKEA</sequence>
<organism evidence="2 3">
    <name type="scientific">Chlamydomonas schloesseri</name>
    <dbReference type="NCBI Taxonomy" id="2026947"/>
    <lineage>
        <taxon>Eukaryota</taxon>
        <taxon>Viridiplantae</taxon>
        <taxon>Chlorophyta</taxon>
        <taxon>core chlorophytes</taxon>
        <taxon>Chlorophyceae</taxon>
        <taxon>CS clade</taxon>
        <taxon>Chlamydomonadales</taxon>
        <taxon>Chlamydomonadaceae</taxon>
        <taxon>Chlamydomonas</taxon>
    </lineage>
</organism>
<dbReference type="OrthoDB" id="568473at2759"/>
<comment type="caution">
    <text evidence="2">The sequence shown here is derived from an EMBL/GenBank/DDBJ whole genome shotgun (WGS) entry which is preliminary data.</text>
</comment>
<proteinExistence type="predicted"/>
<gene>
    <name evidence="2" type="ORF">HYH02_013281</name>
</gene>
<keyword evidence="3" id="KW-1185">Reference proteome</keyword>
<dbReference type="Gene3D" id="3.30.70.1230">
    <property type="entry name" value="Nucleotide cyclase"/>
    <property type="match status" value="3"/>
</dbReference>
<evidence type="ECO:0000256" key="1">
    <source>
        <dbReference type="SAM" id="Phobius"/>
    </source>
</evidence>
<dbReference type="Proteomes" id="UP000613740">
    <property type="component" value="Unassembled WGS sequence"/>
</dbReference>
<dbReference type="EMBL" id="JAEHOD010000072">
    <property type="protein sequence ID" value="KAG2431588.1"/>
    <property type="molecule type" value="Genomic_DNA"/>
</dbReference>
<evidence type="ECO:0008006" key="4">
    <source>
        <dbReference type="Google" id="ProtNLM"/>
    </source>
</evidence>
<dbReference type="InterPro" id="IPR050697">
    <property type="entry name" value="Adenylyl/Guanylyl_Cyclase_3/4"/>
</dbReference>
<feature type="transmembrane region" description="Helical" evidence="1">
    <location>
        <begin position="6"/>
        <end position="30"/>
    </location>
</feature>
<reference evidence="2" key="1">
    <citation type="journal article" date="2020" name="bioRxiv">
        <title>Comparative genomics of Chlamydomonas.</title>
        <authorList>
            <person name="Craig R.J."/>
            <person name="Hasan A.R."/>
            <person name="Ness R.W."/>
            <person name="Keightley P.D."/>
        </authorList>
    </citation>
    <scope>NUCLEOTIDE SEQUENCE</scope>
    <source>
        <strain evidence="2">CCAP 11/173</strain>
    </source>
</reference>
<dbReference type="InterPro" id="IPR029787">
    <property type="entry name" value="Nucleotide_cyclase"/>
</dbReference>
<name>A0A835SR06_9CHLO</name>
<evidence type="ECO:0000313" key="2">
    <source>
        <dbReference type="EMBL" id="KAG2431588.1"/>
    </source>
</evidence>
<dbReference type="AlphaFoldDB" id="A0A835SR06"/>
<protein>
    <recommendedName>
        <fullName evidence="4">Guanylate cyclase domain-containing protein</fullName>
    </recommendedName>
</protein>
<dbReference type="SUPFAM" id="SSF55073">
    <property type="entry name" value="Nucleotide cyclase"/>
    <property type="match status" value="2"/>
</dbReference>
<keyword evidence="1" id="KW-0812">Transmembrane</keyword>
<keyword evidence="1" id="KW-1133">Transmembrane helix</keyword>
<feature type="transmembrane region" description="Helical" evidence="1">
    <location>
        <begin position="158"/>
        <end position="184"/>
    </location>
</feature>